<dbReference type="Pfam" id="PF00775">
    <property type="entry name" value="Dioxygenase_C"/>
    <property type="match status" value="1"/>
</dbReference>
<dbReference type="EMBL" id="CAJFCI010000032">
    <property type="protein sequence ID" value="CAD5107341.1"/>
    <property type="molecule type" value="Genomic_DNA"/>
</dbReference>
<keyword evidence="3 6" id="KW-0560">Oxidoreductase</keyword>
<dbReference type="EC" id="1.13.11.3" evidence="6"/>
<evidence type="ECO:0000313" key="7">
    <source>
        <dbReference type="Proteomes" id="UP000583387"/>
    </source>
</evidence>
<evidence type="ECO:0000313" key="6">
    <source>
        <dbReference type="EMBL" id="CAD5107341.1"/>
    </source>
</evidence>
<name>A0A7U7EM06_9GAMM</name>
<proteinExistence type="inferred from homology"/>
<dbReference type="InterPro" id="IPR015889">
    <property type="entry name" value="Intradiol_dOase_core"/>
</dbReference>
<evidence type="ECO:0000259" key="5">
    <source>
        <dbReference type="PROSITE" id="PS00083"/>
    </source>
</evidence>
<sequence length="212" mass="23171">MSSIRYSRRRLLGGLGCAALALAAPTAWANLLPTPRQSLGPFYPKDLPLDSDNDLLRVEGHMQGARGIPVQLHGRILDARGEPLDHALVEIWQADANGVYLAQGGGRRDAGFQGYGAFETASSGEYLFRTIRPVPYPGRTPHIHVAVTLPGQPRFVTQCYVRGEPGNERDYLFNALKDPRERELLLADFLPGDDGELVARFDIVLGLTPADA</sequence>
<feature type="domain" description="Intradiol ring-cleavage dioxygenases" evidence="5">
    <location>
        <begin position="72"/>
        <end position="100"/>
    </location>
</feature>
<feature type="chain" id="PRO_5030717983" evidence="4">
    <location>
        <begin position="30"/>
        <end position="212"/>
    </location>
</feature>
<dbReference type="InterPro" id="IPR039387">
    <property type="entry name" value="3_4-PCD"/>
</dbReference>
<dbReference type="RefSeq" id="WP_187670690.1">
    <property type="nucleotide sequence ID" value="NZ_CAJFCI010000032.1"/>
</dbReference>
<evidence type="ECO:0000256" key="2">
    <source>
        <dbReference type="ARBA" id="ARBA00022964"/>
    </source>
</evidence>
<dbReference type="InterPro" id="IPR000627">
    <property type="entry name" value="Intradiol_dOase_C"/>
</dbReference>
<dbReference type="SUPFAM" id="SSF49482">
    <property type="entry name" value="Aromatic compound dioxygenase"/>
    <property type="match status" value="1"/>
</dbReference>
<comment type="caution">
    <text evidence="6">The sequence shown here is derived from an EMBL/GenBank/DDBJ whole genome shotgun (WGS) entry which is preliminary data.</text>
</comment>
<keyword evidence="4" id="KW-0732">Signal</keyword>
<dbReference type="AlphaFoldDB" id="A0A7U7EM06"/>
<dbReference type="InterPro" id="IPR006311">
    <property type="entry name" value="TAT_signal"/>
</dbReference>
<evidence type="ECO:0000256" key="4">
    <source>
        <dbReference type="SAM" id="SignalP"/>
    </source>
</evidence>
<organism evidence="6 7">
    <name type="scientific">Zestomonas carbonaria</name>
    <dbReference type="NCBI Taxonomy" id="2762745"/>
    <lineage>
        <taxon>Bacteria</taxon>
        <taxon>Pseudomonadati</taxon>
        <taxon>Pseudomonadota</taxon>
        <taxon>Gammaproteobacteria</taxon>
        <taxon>Pseudomonadales</taxon>
        <taxon>Pseudomonadaceae</taxon>
        <taxon>Zestomonas</taxon>
    </lineage>
</organism>
<dbReference type="CDD" id="cd03459">
    <property type="entry name" value="3_4-PCD"/>
    <property type="match status" value="1"/>
</dbReference>
<evidence type="ECO:0000256" key="3">
    <source>
        <dbReference type="ARBA" id="ARBA00023002"/>
    </source>
</evidence>
<comment type="similarity">
    <text evidence="1">Belongs to the intradiol ring-cleavage dioxygenase family.</text>
</comment>
<gene>
    <name evidence="6" type="primary">pcaG_1</name>
    <name evidence="6" type="ORF">PSEWESI4_01612</name>
</gene>
<accession>A0A7U7EM06</accession>
<dbReference type="GO" id="GO:0018578">
    <property type="term" value="F:protocatechuate 3,4-dioxygenase activity"/>
    <property type="evidence" value="ECO:0007669"/>
    <property type="project" value="UniProtKB-EC"/>
</dbReference>
<feature type="signal peptide" evidence="4">
    <location>
        <begin position="1"/>
        <end position="29"/>
    </location>
</feature>
<dbReference type="InterPro" id="IPR050770">
    <property type="entry name" value="Intradiol_RC_Dioxygenase"/>
</dbReference>
<dbReference type="PROSITE" id="PS51318">
    <property type="entry name" value="TAT"/>
    <property type="match status" value="1"/>
</dbReference>
<dbReference type="Proteomes" id="UP000583387">
    <property type="component" value="Unassembled WGS sequence"/>
</dbReference>
<protein>
    <submittedName>
        <fullName evidence="6">Protocatechuate 3,4-dioxygenase alpha chain</fullName>
        <ecNumber evidence="6">1.13.11.3</ecNumber>
    </submittedName>
</protein>
<reference evidence="6 7" key="1">
    <citation type="submission" date="2020-08" db="EMBL/GenBank/DDBJ databases">
        <authorList>
            <person name="Criscuolo A."/>
        </authorList>
    </citation>
    <scope>NUCLEOTIDE SEQUENCE [LARGE SCALE GENOMIC DNA]</scope>
    <source>
        <strain evidence="6">CIP111764</strain>
    </source>
</reference>
<dbReference type="PROSITE" id="PS00083">
    <property type="entry name" value="INTRADIOL_DIOXYGENAS"/>
    <property type="match status" value="1"/>
</dbReference>
<dbReference type="PANTHER" id="PTHR33711:SF9">
    <property type="entry name" value="PROTOCATECHUATE 3,4-DIOXYGENASE ALPHA CHAIN"/>
    <property type="match status" value="1"/>
</dbReference>
<keyword evidence="2 6" id="KW-0223">Dioxygenase</keyword>
<dbReference type="PANTHER" id="PTHR33711">
    <property type="entry name" value="DIOXYGENASE, PUTATIVE (AFU_ORTHOLOGUE AFUA_2G02910)-RELATED"/>
    <property type="match status" value="1"/>
</dbReference>
<dbReference type="Gene3D" id="2.60.130.10">
    <property type="entry name" value="Aromatic compound dioxygenase"/>
    <property type="match status" value="1"/>
</dbReference>
<evidence type="ECO:0000256" key="1">
    <source>
        <dbReference type="ARBA" id="ARBA00007825"/>
    </source>
</evidence>
<keyword evidence="7" id="KW-1185">Reference proteome</keyword>
<dbReference type="GO" id="GO:0008199">
    <property type="term" value="F:ferric iron binding"/>
    <property type="evidence" value="ECO:0007669"/>
    <property type="project" value="InterPro"/>
</dbReference>